<comment type="caution">
    <text evidence="1">The sequence shown here is derived from an EMBL/GenBank/DDBJ whole genome shotgun (WGS) entry which is preliminary data.</text>
</comment>
<name>A0A524RKN0_9CHRO</name>
<gene>
    <name evidence="1" type="ORF">ERJ67_11055</name>
</gene>
<accession>A0A524RKN0</accession>
<reference evidence="1 2" key="1">
    <citation type="journal article" date="2019" name="mSystems">
        <title>Life at home and on the roam: Genomic adaptions reflect the dual lifestyle of an intracellular, facultative symbiont.</title>
        <authorList>
            <person name="Burgsdorf I."/>
        </authorList>
    </citation>
    <scope>NUCLEOTIDE SEQUENCE [LARGE SCALE GENOMIC DNA]</scope>
    <source>
        <strain evidence="1">277cV</strain>
    </source>
</reference>
<proteinExistence type="predicted"/>
<dbReference type="Proteomes" id="UP000317990">
    <property type="component" value="Unassembled WGS sequence"/>
</dbReference>
<organism evidence="1 2">
    <name type="scientific">Aphanocapsa feldmannii 277cV</name>
    <dbReference type="NCBI Taxonomy" id="2507553"/>
    <lineage>
        <taxon>Bacteria</taxon>
        <taxon>Bacillati</taxon>
        <taxon>Cyanobacteriota</taxon>
        <taxon>Cyanophyceae</taxon>
        <taxon>Oscillatoriophycideae</taxon>
        <taxon>Chroococcales</taxon>
        <taxon>Microcystaceae</taxon>
        <taxon>Aphanocapsa</taxon>
    </lineage>
</organism>
<protein>
    <submittedName>
        <fullName evidence="1">Uncharacterized protein</fullName>
    </submittedName>
</protein>
<evidence type="ECO:0000313" key="1">
    <source>
        <dbReference type="EMBL" id="TGG90357.1"/>
    </source>
</evidence>
<evidence type="ECO:0000313" key="2">
    <source>
        <dbReference type="Proteomes" id="UP000317990"/>
    </source>
</evidence>
<dbReference type="AlphaFoldDB" id="A0A524RKN0"/>
<dbReference type="EMBL" id="SRMO01000089">
    <property type="protein sequence ID" value="TGG90357.1"/>
    <property type="molecule type" value="Genomic_DNA"/>
</dbReference>
<sequence>MGVSGLLQRLELEDRLLLRWGLVGLKAAGSVRATAGCFSLASAQQLPPAELSMTLPMLCGFAMEFCQLWLDLS</sequence>